<feature type="region of interest" description="Disordered" evidence="1">
    <location>
        <begin position="117"/>
        <end position="167"/>
    </location>
</feature>
<dbReference type="SUPFAM" id="SSF53756">
    <property type="entry name" value="UDP-Glycosyltransferase/glycogen phosphorylase"/>
    <property type="match status" value="1"/>
</dbReference>
<proteinExistence type="predicted"/>
<name>A0A060CMZ2_9ACTN</name>
<dbReference type="PANTHER" id="PTHR45947">
    <property type="entry name" value="SULFOQUINOVOSYL TRANSFERASE SQD2"/>
    <property type="match status" value="1"/>
</dbReference>
<evidence type="ECO:0000313" key="2">
    <source>
        <dbReference type="EMBL" id="AIA94490.1"/>
    </source>
</evidence>
<organism evidence="2">
    <name type="scientific">uncultured Propionibacterium sp</name>
    <dbReference type="NCBI Taxonomy" id="218066"/>
    <lineage>
        <taxon>Bacteria</taxon>
        <taxon>Bacillati</taxon>
        <taxon>Actinomycetota</taxon>
        <taxon>Actinomycetes</taxon>
        <taxon>Propionibacteriales</taxon>
        <taxon>Propionibacteriaceae</taxon>
        <taxon>Propionibacterium</taxon>
        <taxon>environmental samples</taxon>
    </lineage>
</organism>
<feature type="non-terminal residue" evidence="2">
    <location>
        <position position="167"/>
    </location>
</feature>
<dbReference type="PANTHER" id="PTHR45947:SF3">
    <property type="entry name" value="SULFOQUINOVOSYL TRANSFERASE SQD2"/>
    <property type="match status" value="1"/>
</dbReference>
<dbReference type="EMBL" id="KF127138">
    <property type="protein sequence ID" value="AIA94490.1"/>
    <property type="molecule type" value="Genomic_DNA"/>
</dbReference>
<dbReference type="Pfam" id="PF13692">
    <property type="entry name" value="Glyco_trans_1_4"/>
    <property type="match status" value="1"/>
</dbReference>
<dbReference type="Gene3D" id="3.40.50.2000">
    <property type="entry name" value="Glycogen Phosphorylase B"/>
    <property type="match status" value="1"/>
</dbReference>
<dbReference type="AlphaFoldDB" id="A0A060CMZ2"/>
<feature type="compositionally biased region" description="Low complexity" evidence="1">
    <location>
        <begin position="149"/>
        <end position="167"/>
    </location>
</feature>
<dbReference type="InterPro" id="IPR050194">
    <property type="entry name" value="Glycosyltransferase_grp1"/>
</dbReference>
<dbReference type="GO" id="GO:0016757">
    <property type="term" value="F:glycosyltransferase activity"/>
    <property type="evidence" value="ECO:0007669"/>
    <property type="project" value="TreeGrafter"/>
</dbReference>
<reference evidence="2" key="1">
    <citation type="journal article" date="2013" name="Environ. Microbiol.">
        <title>Seasonally variable intestinal metagenomes of the red palm weevil (Rhynchophorus ferrugineus).</title>
        <authorList>
            <person name="Jia S."/>
            <person name="Zhang X."/>
            <person name="Zhang G."/>
            <person name="Yin A."/>
            <person name="Zhang S."/>
            <person name="Li F."/>
            <person name="Wang L."/>
            <person name="Zhao D."/>
            <person name="Yun Q."/>
            <person name="Tala"/>
            <person name="Wang J."/>
            <person name="Sun G."/>
            <person name="Baabdullah M."/>
            <person name="Yu X."/>
            <person name="Hu S."/>
            <person name="Al-Mssallem I.S."/>
            <person name="Yu J."/>
        </authorList>
    </citation>
    <scope>NUCLEOTIDE SEQUENCE</scope>
</reference>
<sequence>MLTRALPAIRQRHPHLEVCVVGRGDPLPGHGVRYLGPLSSRERDTVMAATDVFVAPNTGRESFGITLLESLAAGAPVVASDLSAFRDVMSDAHGPVGRMFPVGDHRGLAAQVPAIPGRAARPPARARPGRRRPVRLVGHRPAGGGVLPAGARGRGASRTAATACASG</sequence>
<evidence type="ECO:0000256" key="1">
    <source>
        <dbReference type="SAM" id="MobiDB-lite"/>
    </source>
</evidence>
<accession>A0A060CMZ2</accession>
<feature type="compositionally biased region" description="Basic residues" evidence="1">
    <location>
        <begin position="127"/>
        <end position="138"/>
    </location>
</feature>
<dbReference type="CDD" id="cd03801">
    <property type="entry name" value="GT4_PimA-like"/>
    <property type="match status" value="1"/>
</dbReference>
<protein>
    <submittedName>
        <fullName evidence="2">Glycos_transf_1</fullName>
    </submittedName>
</protein>